<organism evidence="2 3">
    <name type="scientific">Symbiochloris irregularis</name>
    <dbReference type="NCBI Taxonomy" id="706552"/>
    <lineage>
        <taxon>Eukaryota</taxon>
        <taxon>Viridiplantae</taxon>
        <taxon>Chlorophyta</taxon>
        <taxon>core chlorophytes</taxon>
        <taxon>Trebouxiophyceae</taxon>
        <taxon>Trebouxiales</taxon>
        <taxon>Trebouxiaceae</taxon>
        <taxon>Symbiochloris</taxon>
    </lineage>
</organism>
<evidence type="ECO:0000313" key="3">
    <source>
        <dbReference type="Proteomes" id="UP001465755"/>
    </source>
</evidence>
<keyword evidence="3" id="KW-1185">Reference proteome</keyword>
<evidence type="ECO:0000313" key="2">
    <source>
        <dbReference type="EMBL" id="KAK9806527.1"/>
    </source>
</evidence>
<comment type="caution">
    <text evidence="2">The sequence shown here is derived from an EMBL/GenBank/DDBJ whole genome shotgun (WGS) entry which is preliminary data.</text>
</comment>
<dbReference type="EMBL" id="JALJOQ010000037">
    <property type="protein sequence ID" value="KAK9806527.1"/>
    <property type="molecule type" value="Genomic_DNA"/>
</dbReference>
<accession>A0AAW1PD52</accession>
<dbReference type="PANTHER" id="PTHR48191">
    <property type="entry name" value="PROTEIN HHL1 CHLOROPLASTIC"/>
    <property type="match status" value="1"/>
</dbReference>
<protein>
    <submittedName>
        <fullName evidence="2">Uncharacterized protein</fullName>
    </submittedName>
</protein>
<dbReference type="Proteomes" id="UP001465755">
    <property type="component" value="Unassembled WGS sequence"/>
</dbReference>
<gene>
    <name evidence="2" type="ORF">WJX73_007108</name>
</gene>
<feature type="region of interest" description="Disordered" evidence="1">
    <location>
        <begin position="46"/>
        <end position="65"/>
    </location>
</feature>
<evidence type="ECO:0000256" key="1">
    <source>
        <dbReference type="SAM" id="MobiDB-lite"/>
    </source>
</evidence>
<reference evidence="2 3" key="1">
    <citation type="journal article" date="2024" name="Nat. Commun.">
        <title>Phylogenomics reveals the evolutionary origins of lichenization in chlorophyte algae.</title>
        <authorList>
            <person name="Puginier C."/>
            <person name="Libourel C."/>
            <person name="Otte J."/>
            <person name="Skaloud P."/>
            <person name="Haon M."/>
            <person name="Grisel S."/>
            <person name="Petersen M."/>
            <person name="Berrin J.G."/>
            <person name="Delaux P.M."/>
            <person name="Dal Grande F."/>
            <person name="Keller J."/>
        </authorList>
    </citation>
    <scope>NUCLEOTIDE SEQUENCE [LARGE SCALE GENOMIC DNA]</scope>
    <source>
        <strain evidence="2 3">SAG 2036</strain>
    </source>
</reference>
<name>A0AAW1PD52_9CHLO</name>
<dbReference type="PANTHER" id="PTHR48191:SF2">
    <property type="entry name" value="PROTEIN HHL1, CHLOROPLASTIC"/>
    <property type="match status" value="1"/>
</dbReference>
<dbReference type="InterPro" id="IPR045388">
    <property type="entry name" value="HHL1-like"/>
</dbReference>
<proteinExistence type="predicted"/>
<dbReference type="AlphaFoldDB" id="A0AAW1PD52"/>
<sequence>MVCLHAAGMRDARLLTARDFSHRTGLSTRVRQSPAQQRSLRIQIDARKGRSSQAAAKKGMPQAPPVPPVDYENAELVIFVQGDNRAQWFPVSVIKGGAALDSLLKGCQTEWGKRLYGKTLIRNVAGSLYKQKGDLEDEVRKQDMFKWCKSFSYGFKVRDKSRPGSWFLPENVTTLPPEEDLEPTIIERLSKWSSSLRGN</sequence>